<evidence type="ECO:0000259" key="1">
    <source>
        <dbReference type="PROSITE" id="PS50943"/>
    </source>
</evidence>
<organism evidence="2 3">
    <name type="scientific">Spinactinospora alkalitolerans</name>
    <dbReference type="NCBI Taxonomy" id="687207"/>
    <lineage>
        <taxon>Bacteria</taxon>
        <taxon>Bacillati</taxon>
        <taxon>Actinomycetota</taxon>
        <taxon>Actinomycetes</taxon>
        <taxon>Streptosporangiales</taxon>
        <taxon>Nocardiopsidaceae</taxon>
        <taxon>Spinactinospora</taxon>
    </lineage>
</organism>
<dbReference type="EMBL" id="JACCCC010000001">
    <property type="protein sequence ID" value="NYE48068.1"/>
    <property type="molecule type" value="Genomic_DNA"/>
</dbReference>
<gene>
    <name evidence="2" type="ORF">HDA32_003188</name>
</gene>
<reference evidence="2 3" key="1">
    <citation type="submission" date="2020-07" db="EMBL/GenBank/DDBJ databases">
        <title>Sequencing the genomes of 1000 actinobacteria strains.</title>
        <authorList>
            <person name="Klenk H.-P."/>
        </authorList>
    </citation>
    <scope>NUCLEOTIDE SEQUENCE [LARGE SCALE GENOMIC DNA]</scope>
    <source>
        <strain evidence="2 3">CXB654</strain>
    </source>
</reference>
<dbReference type="Proteomes" id="UP000589036">
    <property type="component" value="Unassembled WGS sequence"/>
</dbReference>
<evidence type="ECO:0000313" key="3">
    <source>
        <dbReference type="Proteomes" id="UP000589036"/>
    </source>
</evidence>
<dbReference type="PROSITE" id="PS50943">
    <property type="entry name" value="HTH_CROC1"/>
    <property type="match status" value="1"/>
</dbReference>
<dbReference type="InterPro" id="IPR001387">
    <property type="entry name" value="Cro/C1-type_HTH"/>
</dbReference>
<proteinExistence type="predicted"/>
<dbReference type="RefSeq" id="WP_179643920.1">
    <property type="nucleotide sequence ID" value="NZ_BAAAYY010000016.1"/>
</dbReference>
<accession>A0A852TVW0</accession>
<comment type="caution">
    <text evidence="2">The sequence shown here is derived from an EMBL/GenBank/DDBJ whole genome shotgun (WGS) entry which is preliminary data.</text>
</comment>
<feature type="domain" description="HTH cro/C1-type" evidence="1">
    <location>
        <begin position="84"/>
        <end position="105"/>
    </location>
</feature>
<evidence type="ECO:0000313" key="2">
    <source>
        <dbReference type="EMBL" id="NYE48068.1"/>
    </source>
</evidence>
<name>A0A852TVW0_9ACTN</name>
<sequence>MATRSLRQKQLALAEQLRGEGKPWAEVAEVFRDRYRVNARVAFRLAHGWSQRRVADLWNEKWPADPKTDKNVSYWELWPSPTGYEPSLAVLARLAELYECHLADLLVDCADHRPADDAHRARASLDRLASAGASETNEKVAVIAEQIQDMDVHDIARGVTEWSTRVADGVNKRGLFLKISAGLSLAATMPAVAATDPALARSQPANGTGPDYSGIWHSRYLYYSSGRDAEFEDEHYVVLRHEGDKLHGQSLPHTTGSRLDLQLTIDGMTAGGAWSERTSPTGYYRGATYHGTLQLLISPMGRGMSGKWVGFGKNFKVNTGEWELTWVDHAASTRTIREYHMKA</sequence>
<dbReference type="AlphaFoldDB" id="A0A852TVW0"/>
<protein>
    <recommendedName>
        <fullName evidence="1">HTH cro/C1-type domain-containing protein</fullName>
    </recommendedName>
</protein>
<keyword evidence="3" id="KW-1185">Reference proteome</keyword>